<keyword evidence="3" id="KW-1185">Reference proteome</keyword>
<accession>A0A1Z5JFS1</accession>
<dbReference type="InParanoid" id="A0A1Z5JFS1"/>
<dbReference type="OrthoDB" id="57314at2759"/>
<feature type="signal peptide" evidence="1">
    <location>
        <begin position="1"/>
        <end position="20"/>
    </location>
</feature>
<dbReference type="AlphaFoldDB" id="A0A1Z5JFS1"/>
<sequence length="894" mass="101423">MIYSNLFLLSLLLCVVSAQADEIIQLVNEPCVNWEATAAAYQEAFAEWQEPECYTFTYTFLGFSVGEPGGVTRTVRNGTALEPDDDQPFGTLMDVWKLIEEQCIQNCPENGAHTCDIEYTTREDGNLVYPAFVSINPDALLMDEELIYRIQDVRTLDCEELETEEGEDVAIKADVCVNYETVKTNLEAALLQWENRTRNCYDFTIERVGRVTEDFRGPYQIAVQEGKVVEIVSATSQPDMNRSLSDWLQEIQTMCVDRCRADNDEEPYYDCTIDYDETVGYPTYFVFDPDQFIIDEELYYRITNFSSCEEEFDDISNSAVCIDYETVKTDYAAAIEKWNLVDNCYDYVIERQGRILDDFRGPFEVQVRDGEPQVMNMPNNSDGADRPNMMFTLSDWMAEIDEHCVAGCELASNKDAYYYCSLQYDSLWGFPTSIFFDPDENVADEEIYYTVSNFTPCERGAVAETGDNETSNCTHQSDDAYEFEAAYAKLETLLTDNPCYDFTYVVTGFLYPPPQPVTVRFRDESTSSLGSDDEFASLMEVMTFYRKTCFPCNDTVRPFACSITYDDLGLPENLWIDYVEMLADEEMGYTISNVTFVPCSEDPSQQICDPGWRDAKDKWASPACYDYTIRRVGEIPMEREGPFVVKVRDNKVINGTAMSVNMTVDDLLALVEEKCIVGCPDTEAFQCTNTYDAEFGFPTQISIDYDELMADEEEIYVITNFIAVTCNSGHEDDGAVTVCREWERLRTEVELIKDNWKDPPCYQYTMKRNNESTITVHVRNFTVASPKADSVEDASWIPVTFDEFLSEIRASCIDGCPSMGDANCSFDSKGEDFMGSWVITTKASTTNFAISDFEVVSCDKKIVTIAEDTPSSAADAKVSFGIGLFVTVVFLSFI</sequence>
<dbReference type="EMBL" id="BDSP01000055">
    <property type="protein sequence ID" value="GAX12867.1"/>
    <property type="molecule type" value="Genomic_DNA"/>
</dbReference>
<comment type="caution">
    <text evidence="2">The sequence shown here is derived from an EMBL/GenBank/DDBJ whole genome shotgun (WGS) entry which is preliminary data.</text>
</comment>
<evidence type="ECO:0000313" key="2">
    <source>
        <dbReference type="EMBL" id="GAX12867.1"/>
    </source>
</evidence>
<dbReference type="Pfam" id="PF19671">
    <property type="entry name" value="DUF6174"/>
    <property type="match status" value="4"/>
</dbReference>
<evidence type="ECO:0000256" key="1">
    <source>
        <dbReference type="SAM" id="SignalP"/>
    </source>
</evidence>
<feature type="chain" id="PRO_5013391993" evidence="1">
    <location>
        <begin position="21"/>
        <end position="894"/>
    </location>
</feature>
<proteinExistence type="predicted"/>
<keyword evidence="1" id="KW-0732">Signal</keyword>
<reference evidence="2 3" key="1">
    <citation type="journal article" date="2015" name="Plant Cell">
        <title>Oil accumulation by the oleaginous diatom Fistulifera solaris as revealed by the genome and transcriptome.</title>
        <authorList>
            <person name="Tanaka T."/>
            <person name="Maeda Y."/>
            <person name="Veluchamy A."/>
            <person name="Tanaka M."/>
            <person name="Abida H."/>
            <person name="Marechal E."/>
            <person name="Bowler C."/>
            <person name="Muto M."/>
            <person name="Sunaga Y."/>
            <person name="Tanaka M."/>
            <person name="Yoshino T."/>
            <person name="Taniguchi T."/>
            <person name="Fukuda Y."/>
            <person name="Nemoto M."/>
            <person name="Matsumoto M."/>
            <person name="Wong P.S."/>
            <person name="Aburatani S."/>
            <person name="Fujibuchi W."/>
        </authorList>
    </citation>
    <scope>NUCLEOTIDE SEQUENCE [LARGE SCALE GENOMIC DNA]</scope>
    <source>
        <strain evidence="2 3">JPCC DA0580</strain>
    </source>
</reference>
<name>A0A1Z5JFS1_FISSO</name>
<organism evidence="2 3">
    <name type="scientific">Fistulifera solaris</name>
    <name type="common">Oleaginous diatom</name>
    <dbReference type="NCBI Taxonomy" id="1519565"/>
    <lineage>
        <taxon>Eukaryota</taxon>
        <taxon>Sar</taxon>
        <taxon>Stramenopiles</taxon>
        <taxon>Ochrophyta</taxon>
        <taxon>Bacillariophyta</taxon>
        <taxon>Bacillariophyceae</taxon>
        <taxon>Bacillariophycidae</taxon>
        <taxon>Naviculales</taxon>
        <taxon>Naviculaceae</taxon>
        <taxon>Fistulifera</taxon>
    </lineage>
</organism>
<dbReference type="Proteomes" id="UP000198406">
    <property type="component" value="Unassembled WGS sequence"/>
</dbReference>
<protein>
    <submittedName>
        <fullName evidence="2">Uncharacterized protein</fullName>
    </submittedName>
</protein>
<evidence type="ECO:0000313" key="3">
    <source>
        <dbReference type="Proteomes" id="UP000198406"/>
    </source>
</evidence>
<gene>
    <name evidence="2" type="ORF">FisN_15Hh355</name>
</gene>
<dbReference type="InterPro" id="IPR046172">
    <property type="entry name" value="DUF6174"/>
</dbReference>